<accession>A0A1Z4LY02</accession>
<evidence type="ECO:0000313" key="2">
    <source>
        <dbReference type="Proteomes" id="UP000218418"/>
    </source>
</evidence>
<dbReference type="AlphaFoldDB" id="A0A1Z4LY02"/>
<sequence length="46" mass="5692">MRIETDKEFWVRQLEEWREIVRQRKLKKIYSGNNPLFDNNATNKPV</sequence>
<dbReference type="EMBL" id="AP018227">
    <property type="protein sequence ID" value="BAY86114.1"/>
    <property type="molecule type" value="Genomic_DNA"/>
</dbReference>
<evidence type="ECO:0000313" key="1">
    <source>
        <dbReference type="EMBL" id="BAY86114.1"/>
    </source>
</evidence>
<dbReference type="Proteomes" id="UP000218418">
    <property type="component" value="Chromosome"/>
</dbReference>
<gene>
    <name evidence="1" type="ORF">NIES267_56200</name>
</gene>
<name>A0A1Z4LY02_9CYAN</name>
<keyword evidence="2" id="KW-1185">Reference proteome</keyword>
<reference evidence="1 2" key="1">
    <citation type="submission" date="2017-06" db="EMBL/GenBank/DDBJ databases">
        <title>Genome sequencing of cyanobaciteial culture collection at National Institute for Environmental Studies (NIES).</title>
        <authorList>
            <person name="Hirose Y."/>
            <person name="Shimura Y."/>
            <person name="Fujisawa T."/>
            <person name="Nakamura Y."/>
            <person name="Kawachi M."/>
        </authorList>
    </citation>
    <scope>NUCLEOTIDE SEQUENCE [LARGE SCALE GENOMIC DNA]</scope>
    <source>
        <strain evidence="1 2">NIES-267</strain>
    </source>
</reference>
<organism evidence="1 2">
    <name type="scientific">Calothrix parasitica NIES-267</name>
    <dbReference type="NCBI Taxonomy" id="1973488"/>
    <lineage>
        <taxon>Bacteria</taxon>
        <taxon>Bacillati</taxon>
        <taxon>Cyanobacteriota</taxon>
        <taxon>Cyanophyceae</taxon>
        <taxon>Nostocales</taxon>
        <taxon>Calotrichaceae</taxon>
        <taxon>Calothrix</taxon>
    </lineage>
</organism>
<protein>
    <submittedName>
        <fullName evidence="1">Uncharacterized protein</fullName>
    </submittedName>
</protein>
<proteinExistence type="predicted"/>